<keyword evidence="1" id="KW-0472">Membrane</keyword>
<keyword evidence="1" id="KW-0812">Transmembrane</keyword>
<feature type="transmembrane region" description="Helical" evidence="1">
    <location>
        <begin position="7"/>
        <end position="26"/>
    </location>
</feature>
<evidence type="ECO:0000313" key="2">
    <source>
        <dbReference type="EMBL" id="MCU6746381.1"/>
    </source>
</evidence>
<comment type="caution">
    <text evidence="2">The sequence shown here is derived from an EMBL/GenBank/DDBJ whole genome shotgun (WGS) entry which is preliminary data.</text>
</comment>
<dbReference type="Proteomes" id="UP001652394">
    <property type="component" value="Unassembled WGS sequence"/>
</dbReference>
<reference evidence="2 3" key="1">
    <citation type="journal article" date="2021" name="ISME Commun">
        <title>Automated analysis of genomic sequences facilitates high-throughput and comprehensive description of bacteria.</title>
        <authorList>
            <person name="Hitch T.C.A."/>
        </authorList>
    </citation>
    <scope>NUCLEOTIDE SEQUENCE [LARGE SCALE GENOMIC DNA]</scope>
    <source>
        <strain evidence="2 3">H2_18</strain>
    </source>
</reference>
<protein>
    <recommendedName>
        <fullName evidence="4">DUF5668 domain-containing protein</fullName>
    </recommendedName>
</protein>
<sequence>MYIRKSVICGVIIFIGVLFLSVLSILYCFTEINIPGVLYILAWGLCIFLMVKSVSKIEGHV</sequence>
<dbReference type="EMBL" id="JAOQJX010000002">
    <property type="protein sequence ID" value="MCU6746381.1"/>
    <property type="molecule type" value="Genomic_DNA"/>
</dbReference>
<evidence type="ECO:0000256" key="1">
    <source>
        <dbReference type="SAM" id="Phobius"/>
    </source>
</evidence>
<feature type="transmembrane region" description="Helical" evidence="1">
    <location>
        <begin position="32"/>
        <end position="51"/>
    </location>
</feature>
<keyword evidence="1" id="KW-1133">Transmembrane helix</keyword>
<keyword evidence="3" id="KW-1185">Reference proteome</keyword>
<name>A0ABT2T935_9FIRM</name>
<accession>A0ABT2T935</accession>
<proteinExistence type="predicted"/>
<evidence type="ECO:0000313" key="3">
    <source>
        <dbReference type="Proteomes" id="UP001652394"/>
    </source>
</evidence>
<evidence type="ECO:0008006" key="4">
    <source>
        <dbReference type="Google" id="ProtNLM"/>
    </source>
</evidence>
<dbReference type="RefSeq" id="WP_147337210.1">
    <property type="nucleotide sequence ID" value="NZ_JAOQJX010000002.1"/>
</dbReference>
<gene>
    <name evidence="2" type="ORF">OCV51_01695</name>
</gene>
<organism evidence="2 3">
    <name type="scientific">Faecalicatena acetigenes</name>
    <dbReference type="NCBI Taxonomy" id="2981790"/>
    <lineage>
        <taxon>Bacteria</taxon>
        <taxon>Bacillati</taxon>
        <taxon>Bacillota</taxon>
        <taxon>Clostridia</taxon>
        <taxon>Lachnospirales</taxon>
        <taxon>Lachnospiraceae</taxon>
        <taxon>Faecalicatena</taxon>
    </lineage>
</organism>